<evidence type="ECO:0000313" key="2">
    <source>
        <dbReference type="Proteomes" id="UP000236220"/>
    </source>
</evidence>
<evidence type="ECO:0000313" key="1">
    <source>
        <dbReference type="EMBL" id="PNS07314.1"/>
    </source>
</evidence>
<protein>
    <submittedName>
        <fullName evidence="1">Uncharacterized protein</fullName>
    </submittedName>
</protein>
<accession>A0A2K1PWZ2</accession>
<dbReference type="Proteomes" id="UP000236220">
    <property type="component" value="Unassembled WGS sequence"/>
</dbReference>
<comment type="caution">
    <text evidence="1">The sequence shown here is derived from an EMBL/GenBank/DDBJ whole genome shotgun (WGS) entry which is preliminary data.</text>
</comment>
<proteinExistence type="predicted"/>
<name>A0A2K1PWZ2_9GAMM</name>
<gene>
    <name evidence="1" type="ORF">Lysil_1490</name>
</gene>
<reference evidence="1 2" key="1">
    <citation type="submission" date="2017-08" db="EMBL/GenBank/DDBJ databases">
        <title>Lysobacter sylvestris genome.</title>
        <authorList>
            <person name="Zhang D.-C."/>
            <person name="Albuquerque L."/>
            <person name="Franca L."/>
            <person name="Froufe H.J.C."/>
            <person name="Barroso C."/>
            <person name="Egas C."/>
            <person name="Da Costa M."/>
            <person name="Margesin R."/>
        </authorList>
    </citation>
    <scope>NUCLEOTIDE SEQUENCE [LARGE SCALE GENOMIC DNA]</scope>
    <source>
        <strain evidence="1 2">AM20-91</strain>
    </source>
</reference>
<sequence length="37" mass="4311">MICSSVKRFFMEFSLPVKDKELWTAQSFIDTQLPLCA</sequence>
<dbReference type="EMBL" id="NPZB01000002">
    <property type="protein sequence ID" value="PNS07314.1"/>
    <property type="molecule type" value="Genomic_DNA"/>
</dbReference>
<dbReference type="AlphaFoldDB" id="A0A2K1PWZ2"/>
<keyword evidence="2" id="KW-1185">Reference proteome</keyword>
<organism evidence="1 2">
    <name type="scientific">Solilutibacter silvestris</name>
    <dbReference type="NCBI Taxonomy" id="1645665"/>
    <lineage>
        <taxon>Bacteria</taxon>
        <taxon>Pseudomonadati</taxon>
        <taxon>Pseudomonadota</taxon>
        <taxon>Gammaproteobacteria</taxon>
        <taxon>Lysobacterales</taxon>
        <taxon>Lysobacteraceae</taxon>
        <taxon>Solilutibacter</taxon>
    </lineage>
</organism>